<feature type="domain" description="Rab-GAP TBC" evidence="9">
    <location>
        <begin position="46"/>
        <end position="343"/>
    </location>
</feature>
<dbReference type="EMBL" id="SDOV01000009">
    <property type="protein sequence ID" value="KAH7636970.1"/>
    <property type="molecule type" value="Genomic_DNA"/>
</dbReference>
<dbReference type="Gene3D" id="1.10.10.750">
    <property type="entry name" value="Ypt/Rab-GAP domain of gyp1p, domain 1"/>
    <property type="match status" value="1"/>
</dbReference>
<gene>
    <name evidence="10" type="ORF">HUG17_7176</name>
</gene>
<dbReference type="GO" id="GO:0005737">
    <property type="term" value="C:cytoplasm"/>
    <property type="evidence" value="ECO:0007669"/>
    <property type="project" value="UniProtKB-SubCell"/>
</dbReference>
<comment type="subunit">
    <text evidence="7">Interacts with RAB1A and RAB10; in a GTP-dependent manner.</text>
</comment>
<dbReference type="SMART" id="SM00164">
    <property type="entry name" value="TBC"/>
    <property type="match status" value="1"/>
</dbReference>
<dbReference type="GO" id="GO:0005096">
    <property type="term" value="F:GTPase activator activity"/>
    <property type="evidence" value="ECO:0007669"/>
    <property type="project" value="UniProtKB-KW"/>
</dbReference>
<name>A0A9D4SDG5_DERFA</name>
<evidence type="ECO:0000256" key="1">
    <source>
        <dbReference type="ARBA" id="ARBA00004370"/>
    </source>
</evidence>
<evidence type="ECO:0000256" key="8">
    <source>
        <dbReference type="ARBA" id="ARBA00067477"/>
    </source>
</evidence>
<comment type="subcellular location">
    <subcellularLocation>
        <location evidence="2">Cytoplasm</location>
    </subcellularLocation>
    <subcellularLocation>
        <location evidence="1">Membrane</location>
    </subcellularLocation>
</comment>
<keyword evidence="5" id="KW-0472">Membrane</keyword>
<evidence type="ECO:0000259" key="9">
    <source>
        <dbReference type="PROSITE" id="PS50086"/>
    </source>
</evidence>
<dbReference type="Proteomes" id="UP000828236">
    <property type="component" value="Unassembled WGS sequence"/>
</dbReference>
<reference evidence="10" key="1">
    <citation type="submission" date="2020-06" db="EMBL/GenBank/DDBJ databases">
        <authorList>
            <person name="Ji K."/>
            <person name="Li J."/>
        </authorList>
    </citation>
    <scope>NUCLEOTIDE SEQUENCE</scope>
    <source>
        <strain evidence="10">JKM2019</strain>
        <tissue evidence="10">Whole body</tissue>
    </source>
</reference>
<evidence type="ECO:0000256" key="2">
    <source>
        <dbReference type="ARBA" id="ARBA00004496"/>
    </source>
</evidence>
<evidence type="ECO:0000256" key="5">
    <source>
        <dbReference type="ARBA" id="ARBA00023136"/>
    </source>
</evidence>
<sequence length="398" mass="46962">MDDDSYFVHYRIQSFYNLIYEEQLEVASALDISRLRKICFESGCPDDDKHIRSIAWKLLLSYLPINRNEWNKCLQQKRQLYQEFIRDLIIENGNIGQSQDDHPLNTDPNSNWKNYFRENEILLQIDKDVRRLYPDISFFQQKIARKFNSSDCDILSGRMNNSAHSIDVIKDCFGMTEIRKNKVYDQNQSIDNMPADSNDGEFHWQVVARILFIYAKLNPGQGYVQGMNEIIGPIYYVFANDSKLEWRNHSEADTFWCFTNLMSEIRDIFNKHADSDRSSGIVSRMDRLVQILSKEDQELCQQINLIQGIKPHYYAFRWITLLLSQEFPLPDVLRLWDYMFSDENRFDFLLKLCCSMIIILREQLMSGDFASNMKLLQNFPDSIEITFIVARAKTIQAS</sequence>
<evidence type="ECO:0000256" key="7">
    <source>
        <dbReference type="ARBA" id="ARBA00064536"/>
    </source>
</evidence>
<protein>
    <recommendedName>
        <fullName evidence="8">TBC1 domain family member 13</fullName>
    </recommendedName>
</protein>
<dbReference type="Gene3D" id="1.10.8.270">
    <property type="entry name" value="putative rabgap domain of human tbc1 domain family member 14 like domains"/>
    <property type="match status" value="1"/>
</dbReference>
<dbReference type="FunFam" id="1.10.472.80:FF:000009">
    <property type="entry name" value="TBC1 domain family member 13"/>
    <property type="match status" value="1"/>
</dbReference>
<dbReference type="GO" id="GO:0006886">
    <property type="term" value="P:intracellular protein transport"/>
    <property type="evidence" value="ECO:0007669"/>
    <property type="project" value="TreeGrafter"/>
</dbReference>
<dbReference type="PANTHER" id="PTHR22957:SF27">
    <property type="entry name" value="TBC1 DOMAIN FAMILY MEMBER 13"/>
    <property type="match status" value="1"/>
</dbReference>
<dbReference type="InterPro" id="IPR000195">
    <property type="entry name" value="Rab-GAP-TBC_dom"/>
</dbReference>
<dbReference type="InterPro" id="IPR035969">
    <property type="entry name" value="Rab-GAP_TBC_sf"/>
</dbReference>
<dbReference type="Gene3D" id="1.10.472.80">
    <property type="entry name" value="Ypt/Rab-GAP domain of gyp1p, domain 3"/>
    <property type="match status" value="1"/>
</dbReference>
<dbReference type="SUPFAM" id="SSF47923">
    <property type="entry name" value="Ypt/Rab-GAP domain of gyp1p"/>
    <property type="match status" value="2"/>
</dbReference>
<keyword evidence="4" id="KW-0963">Cytoplasm</keyword>
<keyword evidence="3" id="KW-0343">GTPase activation</keyword>
<dbReference type="PANTHER" id="PTHR22957">
    <property type="entry name" value="TBC1 DOMAIN FAMILY MEMBER GTPASE-ACTIVATING PROTEIN"/>
    <property type="match status" value="1"/>
</dbReference>
<dbReference type="FunFam" id="1.10.8.270:FF:000019">
    <property type="entry name" value="TBC1 domain family member 13"/>
    <property type="match status" value="1"/>
</dbReference>
<dbReference type="AlphaFoldDB" id="A0A9D4SDG5"/>
<evidence type="ECO:0000313" key="10">
    <source>
        <dbReference type="EMBL" id="KAH7636970.1"/>
    </source>
</evidence>
<evidence type="ECO:0000256" key="3">
    <source>
        <dbReference type="ARBA" id="ARBA00022468"/>
    </source>
</evidence>
<comment type="function">
    <text evidence="6">Acts as a GTPase-activating protein for RAB35. Together with RAB35 may be involved in regulation of insulin-induced glucose transporter SLC2A4/GLUT4 translocation to the plasma membrane in adipocytes.</text>
</comment>
<proteinExistence type="predicted"/>
<evidence type="ECO:0000256" key="4">
    <source>
        <dbReference type="ARBA" id="ARBA00022490"/>
    </source>
</evidence>
<dbReference type="PROSITE" id="PS50086">
    <property type="entry name" value="TBC_RABGAP"/>
    <property type="match status" value="1"/>
</dbReference>
<reference evidence="10" key="2">
    <citation type="journal article" date="2021" name="World Allergy Organ. J.">
        <title>Chromosome-level assembly of Dermatophagoides farinae genome and transcriptome reveals two novel allergens Der f 37 and Der f 39.</title>
        <authorList>
            <person name="Chen J."/>
            <person name="Cai Z."/>
            <person name="Fan D."/>
            <person name="Hu J."/>
            <person name="Hou Y."/>
            <person name="He Y."/>
            <person name="Zhang Z."/>
            <person name="Zhao Z."/>
            <person name="Gao P."/>
            <person name="Hu W."/>
            <person name="Sun J."/>
            <person name="Li J."/>
            <person name="Ji K."/>
        </authorList>
    </citation>
    <scope>NUCLEOTIDE SEQUENCE</scope>
    <source>
        <strain evidence="10">JKM2019</strain>
    </source>
</reference>
<dbReference type="GO" id="GO:0016020">
    <property type="term" value="C:membrane"/>
    <property type="evidence" value="ECO:0007669"/>
    <property type="project" value="UniProtKB-SubCell"/>
</dbReference>
<dbReference type="Pfam" id="PF00566">
    <property type="entry name" value="RabGAP-TBC"/>
    <property type="match status" value="1"/>
</dbReference>
<organism evidence="10">
    <name type="scientific">Dermatophagoides farinae</name>
    <name type="common">American house dust mite</name>
    <dbReference type="NCBI Taxonomy" id="6954"/>
    <lineage>
        <taxon>Eukaryota</taxon>
        <taxon>Metazoa</taxon>
        <taxon>Ecdysozoa</taxon>
        <taxon>Arthropoda</taxon>
        <taxon>Chelicerata</taxon>
        <taxon>Arachnida</taxon>
        <taxon>Acari</taxon>
        <taxon>Acariformes</taxon>
        <taxon>Sarcoptiformes</taxon>
        <taxon>Astigmata</taxon>
        <taxon>Psoroptidia</taxon>
        <taxon>Analgoidea</taxon>
        <taxon>Pyroglyphidae</taxon>
        <taxon>Dermatophagoidinae</taxon>
        <taxon>Dermatophagoides</taxon>
    </lineage>
</organism>
<comment type="caution">
    <text evidence="10">The sequence shown here is derived from an EMBL/GenBank/DDBJ whole genome shotgun (WGS) entry which is preliminary data.</text>
</comment>
<evidence type="ECO:0000256" key="6">
    <source>
        <dbReference type="ARBA" id="ARBA00059763"/>
    </source>
</evidence>
<accession>A0A9D4SDG5</accession>